<dbReference type="KEGG" id="ebla:JGUZn3_15690"/>
<protein>
    <recommendedName>
        <fullName evidence="3">DUF1150 domain-containing protein</fullName>
    </recommendedName>
</protein>
<dbReference type="EMBL" id="CP060244">
    <property type="protein sequence ID" value="QNT78792.1"/>
    <property type="molecule type" value="Genomic_DNA"/>
</dbReference>
<reference evidence="1 2" key="1">
    <citation type="submission" date="2020-08" db="EMBL/GenBank/DDBJ databases">
        <title>Complete genome sequence of Entomobacter blattae G55GP.</title>
        <authorList>
            <person name="Poehlein A."/>
            <person name="Guzman J."/>
            <person name="Daniel R."/>
            <person name="Vilcinskas A."/>
        </authorList>
    </citation>
    <scope>NUCLEOTIDE SEQUENCE [LARGE SCALE GENOMIC DNA]</scope>
    <source>
        <strain evidence="1 2">G55GP</strain>
    </source>
</reference>
<dbReference type="InterPro" id="IPR009531">
    <property type="entry name" value="DUF1150"/>
</dbReference>
<dbReference type="Pfam" id="PF06620">
    <property type="entry name" value="DUF1150"/>
    <property type="match status" value="1"/>
</dbReference>
<organism evidence="1 2">
    <name type="scientific">Entomobacter blattae</name>
    <dbReference type="NCBI Taxonomy" id="2762277"/>
    <lineage>
        <taxon>Bacteria</taxon>
        <taxon>Pseudomonadati</taxon>
        <taxon>Pseudomonadota</taxon>
        <taxon>Alphaproteobacteria</taxon>
        <taxon>Acetobacterales</taxon>
        <taxon>Acetobacteraceae</taxon>
        <taxon>Entomobacter</taxon>
    </lineage>
</organism>
<accession>A0A7H1NSN2</accession>
<dbReference type="RefSeq" id="WP_203413023.1">
    <property type="nucleotide sequence ID" value="NZ_CP060244.1"/>
</dbReference>
<evidence type="ECO:0000313" key="2">
    <source>
        <dbReference type="Proteomes" id="UP000516349"/>
    </source>
</evidence>
<evidence type="ECO:0008006" key="3">
    <source>
        <dbReference type="Google" id="ProtNLM"/>
    </source>
</evidence>
<keyword evidence="2" id="KW-1185">Reference proteome</keyword>
<evidence type="ECO:0000313" key="1">
    <source>
        <dbReference type="EMBL" id="QNT78792.1"/>
    </source>
</evidence>
<sequence>MKNSTPGYKNNVQKGDHSVAVDIRHLTDNQLKSLGMAQMAYVKSVVVDGEAAFAIHAADGTPMALAGDKATAFAAIIQQEMLPTLVH</sequence>
<name>A0A7H1NSN2_9PROT</name>
<gene>
    <name evidence="1" type="ORF">JGUZn3_15690</name>
</gene>
<dbReference type="Proteomes" id="UP000516349">
    <property type="component" value="Chromosome"/>
</dbReference>
<dbReference type="AlphaFoldDB" id="A0A7H1NSN2"/>
<proteinExistence type="predicted"/>